<dbReference type="EMBL" id="BPLR01005860">
    <property type="protein sequence ID" value="GIY05607.1"/>
    <property type="molecule type" value="Genomic_DNA"/>
</dbReference>
<keyword evidence="2" id="KW-1185">Reference proteome</keyword>
<evidence type="ECO:0000313" key="2">
    <source>
        <dbReference type="Proteomes" id="UP001054945"/>
    </source>
</evidence>
<accession>A0AAV4QBB2</accession>
<comment type="caution">
    <text evidence="1">The sequence shown here is derived from an EMBL/GenBank/DDBJ whole genome shotgun (WGS) entry which is preliminary data.</text>
</comment>
<dbReference type="AlphaFoldDB" id="A0AAV4QBB2"/>
<reference evidence="1 2" key="1">
    <citation type="submission" date="2021-06" db="EMBL/GenBank/DDBJ databases">
        <title>Caerostris extrusa draft genome.</title>
        <authorList>
            <person name="Kono N."/>
            <person name="Arakawa K."/>
        </authorList>
    </citation>
    <scope>NUCLEOTIDE SEQUENCE [LARGE SCALE GENOMIC DNA]</scope>
</reference>
<gene>
    <name evidence="1" type="primary">Znfx1_1</name>
    <name evidence="1" type="ORF">CEXT_113031</name>
</gene>
<evidence type="ECO:0000313" key="1">
    <source>
        <dbReference type="EMBL" id="GIY05607.1"/>
    </source>
</evidence>
<proteinExistence type="predicted"/>
<protein>
    <submittedName>
        <fullName evidence="1">NFX1-type zinc finger-containing protein 1</fullName>
    </submittedName>
</protein>
<name>A0AAV4QBB2_CAEEX</name>
<dbReference type="Proteomes" id="UP001054945">
    <property type="component" value="Unassembled WGS sequence"/>
</dbReference>
<organism evidence="1 2">
    <name type="scientific">Caerostris extrusa</name>
    <name type="common">Bark spider</name>
    <name type="synonym">Caerostris bankana</name>
    <dbReference type="NCBI Taxonomy" id="172846"/>
    <lineage>
        <taxon>Eukaryota</taxon>
        <taxon>Metazoa</taxon>
        <taxon>Ecdysozoa</taxon>
        <taxon>Arthropoda</taxon>
        <taxon>Chelicerata</taxon>
        <taxon>Arachnida</taxon>
        <taxon>Araneae</taxon>
        <taxon>Araneomorphae</taxon>
        <taxon>Entelegynae</taxon>
        <taxon>Araneoidea</taxon>
        <taxon>Araneidae</taxon>
        <taxon>Caerostris</taxon>
    </lineage>
</organism>
<sequence length="161" mass="18961">MGTLVTSRIDRNQMIWTTRKKTSDFAEDRRFHPGIRGVVSETISKKNYRTIPILPNELDIQQSFAFLRPSVIKGRYQNTEHYLDVQYRLLREDYVRPLRDGITEYLVFKKQNKSTKRIKDARVYPEVKLLKQEFVNGELLHMAFFNDKNSPRLSGNSASAY</sequence>